<dbReference type="EMBL" id="CP003555">
    <property type="protein sequence ID" value="AFK63865.1"/>
    <property type="molecule type" value="Genomic_DNA"/>
</dbReference>
<keyword evidence="1" id="KW-0812">Transmembrane</keyword>
<dbReference type="AlphaFoldDB" id="I3UFS7"/>
<dbReference type="HOGENOM" id="CLU_1577079_0_0_4"/>
<reference evidence="2 3" key="1">
    <citation type="journal article" date="2011" name="J. Bacteriol.">
        <title>Whole-genome shotgun sequencing of the sulfur-oxidizing chemoautotroph Tetrathiobacter kashmirensis.</title>
        <authorList>
            <person name="Ghosh W."/>
            <person name="George A."/>
            <person name="Agarwal A."/>
            <person name="Raj P."/>
            <person name="Alam M."/>
            <person name="Pyne P."/>
            <person name="Das Gupta S.K."/>
        </authorList>
    </citation>
    <scope>NUCLEOTIDE SEQUENCE [LARGE SCALE GENOMIC DNA]</scope>
    <source>
        <strain evidence="2 3">WT001</strain>
    </source>
</reference>
<dbReference type="STRING" id="1036672.TKWG_20665"/>
<dbReference type="Pfam" id="PF06496">
    <property type="entry name" value="DUF1097"/>
    <property type="match status" value="1"/>
</dbReference>
<reference evidence="3" key="2">
    <citation type="journal article" date="2013" name="PLoS ONE">
        <title>Genome implosion elicits host-confinement in Alcaligenaceae: evidence from the comparative genomics of Tetrathiobacter kashmirensis, a pathogen in the making.</title>
        <authorList>
            <person name="Ghosh W."/>
            <person name="Alam M."/>
            <person name="Roy C."/>
            <person name="Pyne P."/>
            <person name="George A."/>
            <person name="Chakraborty R."/>
            <person name="Majumder S."/>
            <person name="Agarwal A."/>
            <person name="Chakraborty S."/>
            <person name="Majumdar S."/>
            <person name="Gupta S.K."/>
        </authorList>
    </citation>
    <scope>NUCLEOTIDE SEQUENCE [LARGE SCALE GENOMIC DNA]</scope>
    <source>
        <strain evidence="3">WT001</strain>
    </source>
</reference>
<keyword evidence="1" id="KW-1133">Transmembrane helix</keyword>
<name>I3UFS7_ADVKW</name>
<keyword evidence="3" id="KW-1185">Reference proteome</keyword>
<dbReference type="InterPro" id="IPR009476">
    <property type="entry name" value="DUF1097"/>
</dbReference>
<keyword evidence="1" id="KW-0472">Membrane</keyword>
<evidence type="ECO:0000256" key="1">
    <source>
        <dbReference type="SAM" id="Phobius"/>
    </source>
</evidence>
<feature type="transmembrane region" description="Helical" evidence="1">
    <location>
        <begin position="55"/>
        <end position="77"/>
    </location>
</feature>
<feature type="transmembrane region" description="Helical" evidence="1">
    <location>
        <begin position="83"/>
        <end position="102"/>
    </location>
</feature>
<feature type="transmembrane region" description="Helical" evidence="1">
    <location>
        <begin position="20"/>
        <end position="43"/>
    </location>
</feature>
<evidence type="ECO:0000313" key="2">
    <source>
        <dbReference type="EMBL" id="AFK63865.1"/>
    </source>
</evidence>
<dbReference type="KEGG" id="aka:TKWG_20665"/>
<dbReference type="RefSeq" id="WP_014751956.1">
    <property type="nucleotide sequence ID" value="NC_017964.1"/>
</dbReference>
<feature type="transmembrane region" description="Helical" evidence="1">
    <location>
        <begin position="107"/>
        <end position="124"/>
    </location>
</feature>
<gene>
    <name evidence="2" type="ordered locus">TKWG_20665</name>
</gene>
<protein>
    <recommendedName>
        <fullName evidence="4">DUF1097 domain-containing protein</fullName>
    </recommendedName>
</protein>
<organism evidence="2 3">
    <name type="scientific">Advenella kashmirensis (strain DSM 17095 / LMG 22695 / WT001)</name>
    <name type="common">Tetrathiobacter kashmirensis</name>
    <dbReference type="NCBI Taxonomy" id="1036672"/>
    <lineage>
        <taxon>Bacteria</taxon>
        <taxon>Pseudomonadati</taxon>
        <taxon>Pseudomonadota</taxon>
        <taxon>Betaproteobacteria</taxon>
        <taxon>Burkholderiales</taxon>
        <taxon>Alcaligenaceae</taxon>
    </lineage>
</organism>
<feature type="transmembrane region" description="Helical" evidence="1">
    <location>
        <begin position="130"/>
        <end position="150"/>
    </location>
</feature>
<evidence type="ECO:0008006" key="4">
    <source>
        <dbReference type="Google" id="ProtNLM"/>
    </source>
</evidence>
<proteinExistence type="predicted"/>
<sequence>MTSNTFSTHVKTVIGESVIASSAATLSIVAFEIPVWAMFVGWISFFTRGLNLRQGIINLACVLIGIVLGIGAAHAMAALTPYLGSYAISAVVFAITIIALLLGTAPVVNNLPAVFLGLVAYFALHQPPSMATFGTLTLATALGATAAFLAHSLQHRIQHRTAHSLQGRT</sequence>
<dbReference type="OrthoDB" id="8396882at2"/>
<dbReference type="Proteomes" id="UP000005267">
    <property type="component" value="Chromosome"/>
</dbReference>
<evidence type="ECO:0000313" key="3">
    <source>
        <dbReference type="Proteomes" id="UP000005267"/>
    </source>
</evidence>
<accession>I3UFS7</accession>